<evidence type="ECO:0000259" key="3">
    <source>
        <dbReference type="Pfam" id="PF13088"/>
    </source>
</evidence>
<protein>
    <submittedName>
        <fullName evidence="4">Exo-alpha-sialidase</fullName>
        <ecNumber evidence="4">3.2.1.18</ecNumber>
    </submittedName>
</protein>
<feature type="signal peptide" evidence="2">
    <location>
        <begin position="1"/>
        <end position="18"/>
    </location>
</feature>
<feature type="domain" description="Sialidase" evidence="3">
    <location>
        <begin position="69"/>
        <end position="338"/>
    </location>
</feature>
<dbReference type="Pfam" id="PF13088">
    <property type="entry name" value="BNR_2"/>
    <property type="match status" value="1"/>
</dbReference>
<dbReference type="Gene3D" id="2.120.10.10">
    <property type="match status" value="1"/>
</dbReference>
<evidence type="ECO:0000256" key="1">
    <source>
        <dbReference type="SAM" id="Phobius"/>
    </source>
</evidence>
<dbReference type="EMBL" id="CP139960">
    <property type="protein sequence ID" value="WQD38566.1"/>
    <property type="molecule type" value="Genomic_DNA"/>
</dbReference>
<keyword evidence="4" id="KW-0378">Hydrolase</keyword>
<evidence type="ECO:0000313" key="4">
    <source>
        <dbReference type="EMBL" id="WQD38566.1"/>
    </source>
</evidence>
<keyword evidence="5" id="KW-1185">Reference proteome</keyword>
<dbReference type="GO" id="GO:0004308">
    <property type="term" value="F:exo-alpha-sialidase activity"/>
    <property type="evidence" value="ECO:0007669"/>
    <property type="project" value="UniProtKB-EC"/>
</dbReference>
<dbReference type="CDD" id="cd15482">
    <property type="entry name" value="Sialidase_non-viral"/>
    <property type="match status" value="1"/>
</dbReference>
<keyword evidence="1" id="KW-0472">Membrane</keyword>
<dbReference type="SUPFAM" id="SSF50939">
    <property type="entry name" value="Sialidases"/>
    <property type="match status" value="1"/>
</dbReference>
<feature type="transmembrane region" description="Helical" evidence="1">
    <location>
        <begin position="650"/>
        <end position="666"/>
    </location>
</feature>
<dbReference type="Proteomes" id="UP001325680">
    <property type="component" value="Chromosome"/>
</dbReference>
<dbReference type="InterPro" id="IPR011040">
    <property type="entry name" value="Sialidase"/>
</dbReference>
<dbReference type="InterPro" id="IPR013320">
    <property type="entry name" value="ConA-like_dom_sf"/>
</dbReference>
<dbReference type="RefSeq" id="WP_114791310.1">
    <property type="nucleotide sequence ID" value="NZ_CP139960.1"/>
</dbReference>
<keyword evidence="4" id="KW-0326">Glycosidase</keyword>
<feature type="chain" id="PRO_5046999498" evidence="2">
    <location>
        <begin position="19"/>
        <end position="704"/>
    </location>
</feature>
<gene>
    <name evidence="4" type="ORF">U0035_00200</name>
</gene>
<dbReference type="EC" id="3.2.1.18" evidence="4"/>
<sequence>MKVITIALFIVIHLQVNAQLFSNNYMAQPFNAPKINTQKATVYTPGSGDYQYSHHPSIAFFKGKFFCIFSNGLVGEDEPGQRVAIATSTDFFNWSTVTALRDLGIAYELTPGGLLVANNNLLVAYYTQHDSTADFSHPNSRLYAVSTTDGVNWSAPVNLGVSIFPCHRPSILASGRLLLTGNRNFYYSDDPTGLSGWTLASNAAFLPGQTARLVEGAILEHTDSIYTLFRDAGKRWMWQESSKNGSSWSTPVRSAFTNDDTKAHFGKLPNGKSYYVGTPDTLAFGNRTPLVLSISDDGFNFNENYIIADDFYQIQYSAGRAKGGQFGYPYSFIKDDTMYVIASRRKEKVEIIRFALSELDSAVSMLSKDLSLNPQLDGTQLPLDAGWLAGTITSPASGSLTPNGEILINCTSGQSYSFQATPSSGAVFNPTGDYTIEFRLRVTQNNGRGIDIYTRDGLSTHTLLCIDTNRVFLNGSAAFHYLDATQYHTYRLVVKRDQKQMYFFIDGEFIRTVSRSNNTGTPQLLFGKTNAIAITQAYIDYLSYDLTGAYQPPAPPALELTLAQAYLQNKHLRVNWGTSFEQNCAYYEIALSADGKNFKKVGKVDSKAVNGFSNNQLDYEFVLPLHNMPVLGASFLMFLMAVARIGKRRMIMGLALLLLTGFMMVSCKKNKDRFDDPAGNLFLKIIQVDNQGRPSASKVIMITQ</sequence>
<dbReference type="InterPro" id="IPR036278">
    <property type="entry name" value="Sialidase_sf"/>
</dbReference>
<feature type="transmembrane region" description="Helical" evidence="1">
    <location>
        <begin position="621"/>
        <end position="643"/>
    </location>
</feature>
<keyword evidence="1" id="KW-1133">Transmembrane helix</keyword>
<name>A0ABZ0W615_9BACT</name>
<organism evidence="4 5">
    <name type="scientific">Niabella yanshanensis</name>
    <dbReference type="NCBI Taxonomy" id="577386"/>
    <lineage>
        <taxon>Bacteria</taxon>
        <taxon>Pseudomonadati</taxon>
        <taxon>Bacteroidota</taxon>
        <taxon>Chitinophagia</taxon>
        <taxon>Chitinophagales</taxon>
        <taxon>Chitinophagaceae</taxon>
        <taxon>Niabella</taxon>
    </lineage>
</organism>
<keyword evidence="2" id="KW-0732">Signal</keyword>
<keyword evidence="1" id="KW-0812">Transmembrane</keyword>
<dbReference type="Gene3D" id="2.60.120.200">
    <property type="match status" value="1"/>
</dbReference>
<evidence type="ECO:0000313" key="5">
    <source>
        <dbReference type="Proteomes" id="UP001325680"/>
    </source>
</evidence>
<accession>A0ABZ0W615</accession>
<proteinExistence type="predicted"/>
<dbReference type="SUPFAM" id="SSF49899">
    <property type="entry name" value="Concanavalin A-like lectins/glucanases"/>
    <property type="match status" value="1"/>
</dbReference>
<evidence type="ECO:0000256" key="2">
    <source>
        <dbReference type="SAM" id="SignalP"/>
    </source>
</evidence>
<reference evidence="4 5" key="1">
    <citation type="submission" date="2023-12" db="EMBL/GenBank/DDBJ databases">
        <title>Genome sequencing and assembly of bacterial species from a model synthetic community.</title>
        <authorList>
            <person name="Hogle S.L."/>
        </authorList>
    </citation>
    <scope>NUCLEOTIDE SEQUENCE [LARGE SCALE GENOMIC DNA]</scope>
    <source>
        <strain evidence="4 5">HAMBI_3031</strain>
    </source>
</reference>